<accession>A0A9D2CVP7</accession>
<keyword evidence="1" id="KW-0472">Membrane</keyword>
<evidence type="ECO:0000259" key="4">
    <source>
        <dbReference type="Pfam" id="PF25221"/>
    </source>
</evidence>
<feature type="signal peptide" evidence="2">
    <location>
        <begin position="1"/>
        <end position="23"/>
    </location>
</feature>
<keyword evidence="2" id="KW-0732">Signal</keyword>
<reference evidence="5" key="2">
    <citation type="submission" date="2021-04" db="EMBL/GenBank/DDBJ databases">
        <authorList>
            <person name="Gilroy R."/>
        </authorList>
    </citation>
    <scope>NUCLEOTIDE SEQUENCE</scope>
    <source>
        <strain evidence="5">ChiHjej12B11-24981</strain>
    </source>
</reference>
<feature type="transmembrane region" description="Helical" evidence="1">
    <location>
        <begin position="357"/>
        <end position="376"/>
    </location>
</feature>
<evidence type="ECO:0000313" key="6">
    <source>
        <dbReference type="Proteomes" id="UP000824023"/>
    </source>
</evidence>
<keyword evidence="1" id="KW-0812">Transmembrane</keyword>
<feature type="domain" description="Lnb-like transmembrane" evidence="4">
    <location>
        <begin position="268"/>
        <end position="405"/>
    </location>
</feature>
<dbReference type="InterPro" id="IPR057436">
    <property type="entry name" value="5TMH_Lnb"/>
</dbReference>
<reference evidence="5" key="1">
    <citation type="journal article" date="2021" name="PeerJ">
        <title>Extensive microbial diversity within the chicken gut microbiome revealed by metagenomics and culture.</title>
        <authorList>
            <person name="Gilroy R."/>
            <person name="Ravi A."/>
            <person name="Getino M."/>
            <person name="Pursley I."/>
            <person name="Horton D.L."/>
            <person name="Alikhan N.F."/>
            <person name="Baker D."/>
            <person name="Gharbi K."/>
            <person name="Hall N."/>
            <person name="Watson M."/>
            <person name="Adriaenssens E.M."/>
            <person name="Foster-Nyarko E."/>
            <person name="Jarju S."/>
            <person name="Secka A."/>
            <person name="Antonio M."/>
            <person name="Oren A."/>
            <person name="Chaudhuri R.R."/>
            <person name="La Ragione R."/>
            <person name="Hildebrand F."/>
            <person name="Pallen M.J."/>
        </authorList>
    </citation>
    <scope>NUCLEOTIDE SEQUENCE</scope>
    <source>
        <strain evidence="5">ChiHjej12B11-24981</strain>
    </source>
</reference>
<proteinExistence type="predicted"/>
<dbReference type="AlphaFoldDB" id="A0A9D2CVP7"/>
<organism evidence="5 6">
    <name type="scientific">Candidatus Bacteroides merdipullorum</name>
    <dbReference type="NCBI Taxonomy" id="2838474"/>
    <lineage>
        <taxon>Bacteria</taxon>
        <taxon>Pseudomonadati</taxon>
        <taxon>Bacteroidota</taxon>
        <taxon>Bacteroidia</taxon>
        <taxon>Bacteroidales</taxon>
        <taxon>Bacteroidaceae</taxon>
        <taxon>Bacteroides</taxon>
    </lineage>
</organism>
<feature type="transmembrane region" description="Helical" evidence="1">
    <location>
        <begin position="330"/>
        <end position="348"/>
    </location>
</feature>
<dbReference type="Pfam" id="PF25221">
    <property type="entry name" value="5TMH_Lnb"/>
    <property type="match status" value="1"/>
</dbReference>
<evidence type="ECO:0000259" key="3">
    <source>
        <dbReference type="Pfam" id="PF13387"/>
    </source>
</evidence>
<evidence type="ECO:0000313" key="5">
    <source>
        <dbReference type="EMBL" id="HIZ01430.1"/>
    </source>
</evidence>
<dbReference type="EMBL" id="DXCK01000060">
    <property type="protein sequence ID" value="HIZ01430.1"/>
    <property type="molecule type" value="Genomic_DNA"/>
</dbReference>
<dbReference type="InterPro" id="IPR025178">
    <property type="entry name" value="Lnb_N"/>
</dbReference>
<feature type="domain" description="Lnb N-terminal periplasmic" evidence="3">
    <location>
        <begin position="36"/>
        <end position="175"/>
    </location>
</feature>
<evidence type="ECO:0000256" key="1">
    <source>
        <dbReference type="SAM" id="Phobius"/>
    </source>
</evidence>
<feature type="transmembrane region" description="Helical" evidence="1">
    <location>
        <begin position="273"/>
        <end position="290"/>
    </location>
</feature>
<sequence length="407" mass="46383">MKQKRLYLSIKYLIAVLALWISAAPGRATEASAEPGDSLRISLLTCAAGDEIYSLFGHTAIRCENLTQGTDVVYNYGIFDFSSGGFVLRFALGETDYRLDCEPTDYFNYAYYYHGRDVWKQTLNLTQEEKLRLIGLLEENFRPENRVYRYNFFYDNCSTRPRDKVEEAVQGTVNYGADMDAATGTTFRDLIDQYSLKHPWSRLAMNLCLGSEADKPINRRTQMFVPFCLKDYFSHAQITDSAGHTRPLVANEGRMLKALDKSPAHDGLPSPELWAWLVFGATALLTYYGLRRRKSLWAVDLVLFATAGLAGCILAFLVFLSQHPCMSPNYLLFVFHPLHLFCLPWVICDERKHRRNLYLGANALVLTLFMAFWALIPQEFPPTVVPLALSLFIRSIGNLLLAKRKQQ</sequence>
<feature type="transmembrane region" description="Helical" evidence="1">
    <location>
        <begin position="297"/>
        <end position="318"/>
    </location>
</feature>
<name>A0A9D2CVP7_9BACE</name>
<evidence type="ECO:0000256" key="2">
    <source>
        <dbReference type="SAM" id="SignalP"/>
    </source>
</evidence>
<keyword evidence="1" id="KW-1133">Transmembrane helix</keyword>
<protein>
    <submittedName>
        <fullName evidence="5">DUF4105 domain-containing protein</fullName>
    </submittedName>
</protein>
<comment type="caution">
    <text evidence="5">The sequence shown here is derived from an EMBL/GenBank/DDBJ whole genome shotgun (WGS) entry which is preliminary data.</text>
</comment>
<feature type="transmembrane region" description="Helical" evidence="1">
    <location>
        <begin position="382"/>
        <end position="401"/>
    </location>
</feature>
<feature type="chain" id="PRO_5039505141" evidence="2">
    <location>
        <begin position="24"/>
        <end position="407"/>
    </location>
</feature>
<gene>
    <name evidence="5" type="ORF">H9819_04145</name>
</gene>
<dbReference type="Pfam" id="PF13387">
    <property type="entry name" value="Lnb_N"/>
    <property type="match status" value="1"/>
</dbReference>
<dbReference type="Proteomes" id="UP000824023">
    <property type="component" value="Unassembled WGS sequence"/>
</dbReference>